<evidence type="ECO:0000256" key="2">
    <source>
        <dbReference type="ARBA" id="ARBA00010447"/>
    </source>
</evidence>
<sequence length="384" mass="41644">MVYLDNAATTFPKPPSVARAVQSAFTTYGANPGRSGHKMSVNTAEKVYDCREALADFFNAYDVTNVVFTQNCTQALNTAIKGILRRGDHVVISTFEHNSVLRPVHQLAVEGLITYSVADVAEGDDDQTVENFASKITSRTRLIACTHASNVCGVRLPIEKIGALAKRYGILFLVDAAQTAGVLPIDIQRCQIDFLCMAGHKCLYGPSGTGALITDRGDELNPLMAGGTGSNSLDYNQPDFMPDRFESGTVNTAGIIGLGAGIRFLQKESVEKIHKREMQLTRMLYDGLSQMEDVILYTKRPDNEHYVPVLCFNLRGLDSSTAVELLDQQGIALRGGYHCAPLAHQKLGTVEIGTIRASLSAFTTAGDIGALLGAVKKVLQKRER</sequence>
<feature type="domain" description="Aminotransferase class V" evidence="8">
    <location>
        <begin position="2"/>
        <end position="371"/>
    </location>
</feature>
<evidence type="ECO:0000256" key="4">
    <source>
        <dbReference type="ARBA" id="ARBA00022679"/>
    </source>
</evidence>
<dbReference type="PIRSF" id="PIRSF005572">
    <property type="entry name" value="NifS"/>
    <property type="match status" value="1"/>
</dbReference>
<keyword evidence="10" id="KW-1185">Reference proteome</keyword>
<comment type="similarity">
    <text evidence="2">Belongs to the class-V pyridoxal-phosphate-dependent aminotransferase family. Csd subfamily.</text>
</comment>
<dbReference type="InterPro" id="IPR010969">
    <property type="entry name" value="Cys_dSase-rel_unknwn_funct"/>
</dbReference>
<accession>A0A926IB56</accession>
<keyword evidence="4" id="KW-0808">Transferase</keyword>
<evidence type="ECO:0000256" key="6">
    <source>
        <dbReference type="ARBA" id="ARBA00050776"/>
    </source>
</evidence>
<keyword evidence="5" id="KW-0663">Pyridoxal phosphate</keyword>
<dbReference type="InterPro" id="IPR010970">
    <property type="entry name" value="Cys_dSase_SufS"/>
</dbReference>
<protein>
    <recommendedName>
        <fullName evidence="3">cysteine desulfurase</fullName>
        <ecNumber evidence="3">2.8.1.7</ecNumber>
    </recommendedName>
</protein>
<dbReference type="Gene3D" id="3.40.640.10">
    <property type="entry name" value="Type I PLP-dependent aspartate aminotransferase-like (Major domain)"/>
    <property type="match status" value="1"/>
</dbReference>
<dbReference type="EMBL" id="JACRTC010000001">
    <property type="protein sequence ID" value="MBC8569822.1"/>
    <property type="molecule type" value="Genomic_DNA"/>
</dbReference>
<dbReference type="InterPro" id="IPR020578">
    <property type="entry name" value="Aminotrans_V_PyrdxlP_BS"/>
</dbReference>
<dbReference type="GO" id="GO:0030170">
    <property type="term" value="F:pyridoxal phosphate binding"/>
    <property type="evidence" value="ECO:0007669"/>
    <property type="project" value="InterPro"/>
</dbReference>
<dbReference type="InterPro" id="IPR015422">
    <property type="entry name" value="PyrdxlP-dep_Trfase_small"/>
</dbReference>
<comment type="caution">
    <text evidence="9">The sequence shown here is derived from an EMBL/GenBank/DDBJ whole genome shotgun (WGS) entry which is preliminary data.</text>
</comment>
<reference evidence="9" key="1">
    <citation type="submission" date="2020-08" db="EMBL/GenBank/DDBJ databases">
        <title>Genome public.</title>
        <authorList>
            <person name="Liu C."/>
            <person name="Sun Q."/>
        </authorList>
    </citation>
    <scope>NUCLEOTIDE SEQUENCE</scope>
    <source>
        <strain evidence="9">NSJ-54</strain>
    </source>
</reference>
<comment type="cofactor">
    <cofactor evidence="1 7">
        <name>pyridoxal 5'-phosphate</name>
        <dbReference type="ChEBI" id="CHEBI:597326"/>
    </cofactor>
</comment>
<dbReference type="Pfam" id="PF00266">
    <property type="entry name" value="Aminotran_5"/>
    <property type="match status" value="1"/>
</dbReference>
<keyword evidence="9" id="KW-0032">Aminotransferase</keyword>
<dbReference type="PROSITE" id="PS00595">
    <property type="entry name" value="AA_TRANSFER_CLASS_5"/>
    <property type="match status" value="1"/>
</dbReference>
<dbReference type="InterPro" id="IPR015421">
    <property type="entry name" value="PyrdxlP-dep_Trfase_major"/>
</dbReference>
<dbReference type="PANTHER" id="PTHR43586">
    <property type="entry name" value="CYSTEINE DESULFURASE"/>
    <property type="match status" value="1"/>
</dbReference>
<comment type="catalytic activity">
    <reaction evidence="6">
        <text>(sulfur carrier)-H + L-cysteine = (sulfur carrier)-SH + L-alanine</text>
        <dbReference type="Rhea" id="RHEA:43892"/>
        <dbReference type="Rhea" id="RHEA-COMP:14737"/>
        <dbReference type="Rhea" id="RHEA-COMP:14739"/>
        <dbReference type="ChEBI" id="CHEBI:29917"/>
        <dbReference type="ChEBI" id="CHEBI:35235"/>
        <dbReference type="ChEBI" id="CHEBI:57972"/>
        <dbReference type="ChEBI" id="CHEBI:64428"/>
        <dbReference type="EC" id="2.8.1.7"/>
    </reaction>
</comment>
<dbReference type="Proteomes" id="UP000660861">
    <property type="component" value="Unassembled WGS sequence"/>
</dbReference>
<dbReference type="CDD" id="cd06453">
    <property type="entry name" value="SufS_like"/>
    <property type="match status" value="1"/>
</dbReference>
<evidence type="ECO:0000256" key="7">
    <source>
        <dbReference type="RuleBase" id="RU004504"/>
    </source>
</evidence>
<dbReference type="EC" id="2.8.1.7" evidence="3"/>
<evidence type="ECO:0000259" key="8">
    <source>
        <dbReference type="Pfam" id="PF00266"/>
    </source>
</evidence>
<dbReference type="InterPro" id="IPR016454">
    <property type="entry name" value="Cysteine_dSase"/>
</dbReference>
<dbReference type="InterPro" id="IPR000192">
    <property type="entry name" value="Aminotrans_V_dom"/>
</dbReference>
<name>A0A926IB56_9FIRM</name>
<evidence type="ECO:0000313" key="10">
    <source>
        <dbReference type="Proteomes" id="UP000660861"/>
    </source>
</evidence>
<dbReference type="GO" id="GO:0006534">
    <property type="term" value="P:cysteine metabolic process"/>
    <property type="evidence" value="ECO:0007669"/>
    <property type="project" value="InterPro"/>
</dbReference>
<dbReference type="NCBIfam" id="TIGR01977">
    <property type="entry name" value="am_tr_V_EF2568"/>
    <property type="match status" value="1"/>
</dbReference>
<dbReference type="Gene3D" id="3.90.1150.10">
    <property type="entry name" value="Aspartate Aminotransferase, domain 1"/>
    <property type="match status" value="1"/>
</dbReference>
<dbReference type="GO" id="GO:0031071">
    <property type="term" value="F:cysteine desulfurase activity"/>
    <property type="evidence" value="ECO:0007669"/>
    <property type="project" value="UniProtKB-EC"/>
</dbReference>
<proteinExistence type="inferred from homology"/>
<dbReference type="SUPFAM" id="SSF53383">
    <property type="entry name" value="PLP-dependent transferases"/>
    <property type="match status" value="1"/>
</dbReference>
<evidence type="ECO:0000256" key="5">
    <source>
        <dbReference type="ARBA" id="ARBA00022898"/>
    </source>
</evidence>
<dbReference type="GO" id="GO:0008483">
    <property type="term" value="F:transaminase activity"/>
    <property type="evidence" value="ECO:0007669"/>
    <property type="project" value="UniProtKB-KW"/>
</dbReference>
<gene>
    <name evidence="9" type="ORF">H8709_03145</name>
</gene>
<dbReference type="InterPro" id="IPR015424">
    <property type="entry name" value="PyrdxlP-dep_Trfase"/>
</dbReference>
<organism evidence="9 10">
    <name type="scientific">Zongyangia hominis</name>
    <dbReference type="NCBI Taxonomy" id="2763677"/>
    <lineage>
        <taxon>Bacteria</taxon>
        <taxon>Bacillati</taxon>
        <taxon>Bacillota</taxon>
        <taxon>Clostridia</taxon>
        <taxon>Eubacteriales</taxon>
        <taxon>Oscillospiraceae</taxon>
        <taxon>Zongyangia</taxon>
    </lineage>
</organism>
<dbReference type="PANTHER" id="PTHR43586:SF4">
    <property type="entry name" value="ISOPENICILLIN N EPIMERASE"/>
    <property type="match status" value="1"/>
</dbReference>
<dbReference type="RefSeq" id="WP_262396909.1">
    <property type="nucleotide sequence ID" value="NZ_JACRTC010000001.1"/>
</dbReference>
<evidence type="ECO:0000256" key="3">
    <source>
        <dbReference type="ARBA" id="ARBA00012239"/>
    </source>
</evidence>
<evidence type="ECO:0000256" key="1">
    <source>
        <dbReference type="ARBA" id="ARBA00001933"/>
    </source>
</evidence>
<evidence type="ECO:0000313" key="9">
    <source>
        <dbReference type="EMBL" id="MBC8569822.1"/>
    </source>
</evidence>
<dbReference type="AlphaFoldDB" id="A0A926IB56"/>